<keyword evidence="2" id="KW-1185">Reference proteome</keyword>
<evidence type="ECO:0008006" key="3">
    <source>
        <dbReference type="Google" id="ProtNLM"/>
    </source>
</evidence>
<proteinExistence type="predicted"/>
<protein>
    <recommendedName>
        <fullName evidence="3">Heavy metal transporter</fullName>
    </recommendedName>
</protein>
<gene>
    <name evidence="1" type="ORF">WDZ17_06445</name>
</gene>
<reference evidence="1 2" key="1">
    <citation type="journal article" date="2017" name="Int. J. Syst. Evol. Microbiol.">
        <title>Pseudokineococcus basanitobsidens sp. nov., isolated from volcanic rock.</title>
        <authorList>
            <person name="Lee D.W."/>
            <person name="Park M.Y."/>
            <person name="Kim J.J."/>
            <person name="Kim B.S."/>
        </authorList>
    </citation>
    <scope>NUCLEOTIDE SEQUENCE [LARGE SCALE GENOMIC DNA]</scope>
    <source>
        <strain evidence="1 2">DSM 103726</strain>
    </source>
</reference>
<name>A0ABU8RIQ3_9ACTN</name>
<evidence type="ECO:0000313" key="1">
    <source>
        <dbReference type="EMBL" id="MEJ5944933.1"/>
    </source>
</evidence>
<dbReference type="RefSeq" id="WP_339574313.1">
    <property type="nucleotide sequence ID" value="NZ_JBBIAA010000004.1"/>
</dbReference>
<sequence length="310" mass="32206">MPPSPAARRPASDERRRRLRRTGVVSAVALGLVATAVVVAVHEGEVPGVSARCTATADGDEHSLTADRAAVAALIAARARARGLPARAATIGIATAIQESGLRNLDHGDRDSLGLFQQRPSQGWGTPAQLQDELYATDAFFDGLVEVEGYEALEITDAAQRVQRSGFPTAYADHEPEARVLASALTGFSPASLVCRLPRVPATGEPQTPGEDGLAPRARTVVDEAAAQLDDDGLTVVDGSGGTVLERTYGDGEDATRAGWALAQWAVARAVGTDVVEVATDGRRWSRGESAWVEDASAPGAGGVRITVAG</sequence>
<dbReference type="Proteomes" id="UP001387100">
    <property type="component" value="Unassembled WGS sequence"/>
</dbReference>
<dbReference type="EMBL" id="JBBIAA010000004">
    <property type="protein sequence ID" value="MEJ5944933.1"/>
    <property type="molecule type" value="Genomic_DNA"/>
</dbReference>
<comment type="caution">
    <text evidence="1">The sequence shown here is derived from an EMBL/GenBank/DDBJ whole genome shotgun (WGS) entry which is preliminary data.</text>
</comment>
<evidence type="ECO:0000313" key="2">
    <source>
        <dbReference type="Proteomes" id="UP001387100"/>
    </source>
</evidence>
<organism evidence="1 2">
    <name type="scientific">Pseudokineococcus basanitobsidens</name>
    <dbReference type="NCBI Taxonomy" id="1926649"/>
    <lineage>
        <taxon>Bacteria</taxon>
        <taxon>Bacillati</taxon>
        <taxon>Actinomycetota</taxon>
        <taxon>Actinomycetes</taxon>
        <taxon>Kineosporiales</taxon>
        <taxon>Kineosporiaceae</taxon>
        <taxon>Pseudokineococcus</taxon>
    </lineage>
</organism>
<accession>A0ABU8RIQ3</accession>